<feature type="domain" description="DUF6594" evidence="2">
    <location>
        <begin position="4"/>
        <end position="272"/>
    </location>
</feature>
<evidence type="ECO:0000259" key="2">
    <source>
        <dbReference type="Pfam" id="PF20237"/>
    </source>
</evidence>
<gene>
    <name evidence="3" type="ORF">K469DRAFT_725452</name>
</gene>
<sequence length="282" mass="32409">MGGYPELASLMGSHMEVAIFRRFSTLNIQNLLHMQAELMHIEQELCEIAREDDESGDPIRQSYRNNWSALEQSACSGGDPIQWIKLLEARAKLEKYNNTLLKQVQLNSLLPPTEQNINLLREWLQRPKYGNKFLRGFEARTWDLERADLISLYKEEIEQDPLTRWLFRIIPGPFHRKWGYRWKKPTKSKSSGGDLFEYKDSTLVQLAKSLSTILSTLLPTISIFVLYYFKNMPVRLGLIVLFTSLFSLALNLTSKARKVEIFAATSTFAAIQIVFVSNANGA</sequence>
<dbReference type="EMBL" id="ML994627">
    <property type="protein sequence ID" value="KAF2187509.1"/>
    <property type="molecule type" value="Genomic_DNA"/>
</dbReference>
<name>A0A6A6EAC1_9PEZI</name>
<keyword evidence="4" id="KW-1185">Reference proteome</keyword>
<keyword evidence="1" id="KW-0472">Membrane</keyword>
<dbReference type="InterPro" id="IPR046529">
    <property type="entry name" value="DUF6594"/>
</dbReference>
<feature type="transmembrane region" description="Helical" evidence="1">
    <location>
        <begin position="209"/>
        <end position="229"/>
    </location>
</feature>
<dbReference type="PANTHER" id="PTHR34502">
    <property type="entry name" value="DUF6594 DOMAIN-CONTAINING PROTEIN-RELATED"/>
    <property type="match status" value="1"/>
</dbReference>
<evidence type="ECO:0000313" key="3">
    <source>
        <dbReference type="EMBL" id="KAF2187509.1"/>
    </source>
</evidence>
<feature type="transmembrane region" description="Helical" evidence="1">
    <location>
        <begin position="259"/>
        <end position="279"/>
    </location>
</feature>
<dbReference type="Proteomes" id="UP000800200">
    <property type="component" value="Unassembled WGS sequence"/>
</dbReference>
<keyword evidence="1" id="KW-1133">Transmembrane helix</keyword>
<protein>
    <recommendedName>
        <fullName evidence="2">DUF6594 domain-containing protein</fullName>
    </recommendedName>
</protein>
<feature type="transmembrane region" description="Helical" evidence="1">
    <location>
        <begin position="235"/>
        <end position="252"/>
    </location>
</feature>
<evidence type="ECO:0000313" key="4">
    <source>
        <dbReference type="Proteomes" id="UP000800200"/>
    </source>
</evidence>
<keyword evidence="1" id="KW-0812">Transmembrane</keyword>
<proteinExistence type="predicted"/>
<dbReference type="OrthoDB" id="5342093at2759"/>
<evidence type="ECO:0000256" key="1">
    <source>
        <dbReference type="SAM" id="Phobius"/>
    </source>
</evidence>
<dbReference type="AlphaFoldDB" id="A0A6A6EAC1"/>
<organism evidence="3 4">
    <name type="scientific">Zopfia rhizophila CBS 207.26</name>
    <dbReference type="NCBI Taxonomy" id="1314779"/>
    <lineage>
        <taxon>Eukaryota</taxon>
        <taxon>Fungi</taxon>
        <taxon>Dikarya</taxon>
        <taxon>Ascomycota</taxon>
        <taxon>Pezizomycotina</taxon>
        <taxon>Dothideomycetes</taxon>
        <taxon>Dothideomycetes incertae sedis</taxon>
        <taxon>Zopfiaceae</taxon>
        <taxon>Zopfia</taxon>
    </lineage>
</organism>
<dbReference type="Pfam" id="PF20237">
    <property type="entry name" value="DUF6594"/>
    <property type="match status" value="1"/>
</dbReference>
<accession>A0A6A6EAC1</accession>
<dbReference type="PANTHER" id="PTHR34502:SF5">
    <property type="entry name" value="DUF6594 DOMAIN-CONTAINING PROTEIN"/>
    <property type="match status" value="1"/>
</dbReference>
<reference evidence="3" key="1">
    <citation type="journal article" date="2020" name="Stud. Mycol.">
        <title>101 Dothideomycetes genomes: a test case for predicting lifestyles and emergence of pathogens.</title>
        <authorList>
            <person name="Haridas S."/>
            <person name="Albert R."/>
            <person name="Binder M."/>
            <person name="Bloem J."/>
            <person name="Labutti K."/>
            <person name="Salamov A."/>
            <person name="Andreopoulos B."/>
            <person name="Baker S."/>
            <person name="Barry K."/>
            <person name="Bills G."/>
            <person name="Bluhm B."/>
            <person name="Cannon C."/>
            <person name="Castanera R."/>
            <person name="Culley D."/>
            <person name="Daum C."/>
            <person name="Ezra D."/>
            <person name="Gonzalez J."/>
            <person name="Henrissat B."/>
            <person name="Kuo A."/>
            <person name="Liang C."/>
            <person name="Lipzen A."/>
            <person name="Lutzoni F."/>
            <person name="Magnuson J."/>
            <person name="Mondo S."/>
            <person name="Nolan M."/>
            <person name="Ohm R."/>
            <person name="Pangilinan J."/>
            <person name="Park H.-J."/>
            <person name="Ramirez L."/>
            <person name="Alfaro M."/>
            <person name="Sun H."/>
            <person name="Tritt A."/>
            <person name="Yoshinaga Y."/>
            <person name="Zwiers L.-H."/>
            <person name="Turgeon B."/>
            <person name="Goodwin S."/>
            <person name="Spatafora J."/>
            <person name="Crous P."/>
            <person name="Grigoriev I."/>
        </authorList>
    </citation>
    <scope>NUCLEOTIDE SEQUENCE</scope>
    <source>
        <strain evidence="3">CBS 207.26</strain>
    </source>
</reference>